<organism evidence="1 2">
    <name type="scientific">Bos mutus</name>
    <name type="common">wild yak</name>
    <dbReference type="NCBI Taxonomy" id="72004"/>
    <lineage>
        <taxon>Eukaryota</taxon>
        <taxon>Metazoa</taxon>
        <taxon>Chordata</taxon>
        <taxon>Craniata</taxon>
        <taxon>Vertebrata</taxon>
        <taxon>Euteleostomi</taxon>
        <taxon>Mammalia</taxon>
        <taxon>Eutheria</taxon>
        <taxon>Laurasiatheria</taxon>
        <taxon>Artiodactyla</taxon>
        <taxon>Ruminantia</taxon>
        <taxon>Pecora</taxon>
        <taxon>Bovidae</taxon>
        <taxon>Bovinae</taxon>
        <taxon>Bos</taxon>
    </lineage>
</organism>
<dbReference type="Gene3D" id="3.90.1170.10">
    <property type="entry name" value="Ribosomal protein L10e/L16"/>
    <property type="match status" value="1"/>
</dbReference>
<dbReference type="Proteomes" id="UP000322234">
    <property type="component" value="Unassembled WGS sequence"/>
</dbReference>
<evidence type="ECO:0000313" key="2">
    <source>
        <dbReference type="Proteomes" id="UP000322234"/>
    </source>
</evidence>
<dbReference type="InterPro" id="IPR001197">
    <property type="entry name" value="Ribosomal_uL16_euk_arch"/>
</dbReference>
<evidence type="ECO:0008006" key="3">
    <source>
        <dbReference type="Google" id="ProtNLM"/>
    </source>
</evidence>
<dbReference type="SUPFAM" id="SSF54686">
    <property type="entry name" value="Ribosomal protein L16p/L10e"/>
    <property type="match status" value="1"/>
</dbReference>
<dbReference type="GO" id="GO:0006412">
    <property type="term" value="P:translation"/>
    <property type="evidence" value="ECO:0007669"/>
    <property type="project" value="InterPro"/>
</dbReference>
<accession>A0A6B0RV36</accession>
<keyword evidence="2" id="KW-1185">Reference proteome</keyword>
<dbReference type="InterPro" id="IPR036920">
    <property type="entry name" value="Ribosomal_uL16_sf"/>
</dbReference>
<dbReference type="PANTHER" id="PTHR11726">
    <property type="entry name" value="60S RIBOSOMAL PROTEIN L10"/>
    <property type="match status" value="1"/>
</dbReference>
<dbReference type="GO" id="GO:0005840">
    <property type="term" value="C:ribosome"/>
    <property type="evidence" value="ECO:0007669"/>
    <property type="project" value="InterPro"/>
</dbReference>
<evidence type="ECO:0000313" key="1">
    <source>
        <dbReference type="EMBL" id="MXQ92637.1"/>
    </source>
</evidence>
<comment type="caution">
    <text evidence="1">The sequence shown here is derived from an EMBL/GenBank/DDBJ whole genome shotgun (WGS) entry which is preliminary data.</text>
</comment>
<gene>
    <name evidence="1" type="ORF">E5288_WYG004323</name>
</gene>
<proteinExistence type="predicted"/>
<dbReference type="EMBL" id="VBQZ03000085">
    <property type="protein sequence ID" value="MXQ92637.1"/>
    <property type="molecule type" value="Genomic_DNA"/>
</dbReference>
<dbReference type="GO" id="GO:0003735">
    <property type="term" value="F:structural constituent of ribosome"/>
    <property type="evidence" value="ECO:0007669"/>
    <property type="project" value="InterPro"/>
</dbReference>
<dbReference type="AlphaFoldDB" id="A0A6B0RV36"/>
<name>A0A6B0RV36_9CETA</name>
<dbReference type="Gene3D" id="3.30.60.300">
    <property type="match status" value="1"/>
</dbReference>
<protein>
    <recommendedName>
        <fullName evidence="3">Ribosomal protein L10e/L16 domain-containing protein</fullName>
    </recommendedName>
</protein>
<reference evidence="1" key="1">
    <citation type="submission" date="2019-10" db="EMBL/GenBank/DDBJ databases">
        <title>The sequence and de novo assembly of the wild yak genome.</title>
        <authorList>
            <person name="Liu Y."/>
        </authorList>
    </citation>
    <scope>NUCLEOTIDE SEQUENCE [LARGE SCALE GENOMIC DNA]</scope>
    <source>
        <strain evidence="1">WY2019</strain>
    </source>
</reference>
<sequence>MSIRTKQQKKKHMTEALLGAKFKLPGHQKVHVSKKWGFTKFNEDENMGTEEWLTPDGCGVKYIPNIGPLDKWQPLHS</sequence>